<dbReference type="InterPro" id="IPR027417">
    <property type="entry name" value="P-loop_NTPase"/>
</dbReference>
<dbReference type="GO" id="GO:0006310">
    <property type="term" value="P:DNA recombination"/>
    <property type="evidence" value="ECO:0007669"/>
    <property type="project" value="UniProtKB-KW"/>
</dbReference>
<dbReference type="SUPFAM" id="SSF52540">
    <property type="entry name" value="P-loop containing nucleoside triphosphate hydrolases"/>
    <property type="match status" value="1"/>
</dbReference>
<dbReference type="NCBIfam" id="TIGR01445">
    <property type="entry name" value="intein_Nterm"/>
    <property type="match status" value="1"/>
</dbReference>
<comment type="similarity">
    <text evidence="1">Belongs to the RecA family.</text>
</comment>
<dbReference type="InterPro" id="IPR006141">
    <property type="entry name" value="Intein_N"/>
</dbReference>
<feature type="domain" description="RecA family profile 2" evidence="10">
    <location>
        <begin position="640"/>
        <end position="710"/>
    </location>
</feature>
<sequence length="779" mass="86662">MAKGKSALALALKKKIGSNDEIQKVTHWIDTGFPPLNKAISGRYDGGFPCGRIVEVFGPPSAGKCVTADTMLLTERGMVTVKELFEIEGYKATCTTRDVEHNVGLINENGVIEKTSHLTWNNRRKFKRIKLASGGYIEATFRHPIRVVDDLGNVVWRHAEKISVGDTIPSMVGTHQFGDQHLDTNIAKLMGYLIADGYVASENSVNFSNTDPFIKDEYYRLISQISDKMPVTRKHNGSEDHVLFSKEARSLLFKEYGLEYEKAAGKQVPLSVRRANSEAQIAFLRGYFELECHINDGRGIEVVSASGLLLQQIRLMLLNLGIASTIAEKHVAGYENTYYRLSFSGSNYDLFLSTIGFESPARLAVATKRDIGFDRTYSGYVPHISGLVKSLYESLTKTTREDYALVDHVIGRGDRVGIDKLREIYTSFIDRKNRFNEHMFAQLASIIGSKLFYDEVVAIEEDEAPTFDVAMPETHSFWSNGIISHNTFLATAAMISAQKQDGLAVFLDHENSFDVGLAVANGLNADEDDGQWVYKQPDTFEDSVELIGTILKLVRDEELIPESAPICIVADSLASMVPNSKAEKFEKMAEGTAKDKDQLNMNDNTALARATSANFPTLALWARKYNACIIFLNQVRTKIGVMFGDPTTSPGGDSPKFYASVRIRLGASVMKDGKEKIGQDVGAECIKNKVAPPYGKCTWKFYFDPTRGLDVIESLVEYMLEEGYLPKNASGRVEIGDKKYTKSQIVEMYREKPLAEIIAALQAIDDRRAKDNPTESVEE</sequence>
<dbReference type="InterPro" id="IPR006142">
    <property type="entry name" value="INTEIN"/>
</dbReference>
<dbReference type="InterPro" id="IPR030934">
    <property type="entry name" value="Intein_C"/>
</dbReference>
<keyword evidence="4" id="KW-0547">Nucleotide-binding</keyword>
<dbReference type="NCBIfam" id="TIGR01443">
    <property type="entry name" value="intein_Cterm"/>
    <property type="match status" value="1"/>
</dbReference>
<dbReference type="GO" id="GO:0005829">
    <property type="term" value="C:cytosol"/>
    <property type="evidence" value="ECO:0007669"/>
    <property type="project" value="TreeGrafter"/>
</dbReference>
<dbReference type="Gene3D" id="3.40.50.300">
    <property type="entry name" value="P-loop containing nucleotide triphosphate hydrolases"/>
    <property type="match status" value="2"/>
</dbReference>
<evidence type="ECO:0000256" key="9">
    <source>
        <dbReference type="ARBA" id="ARBA00025580"/>
    </source>
</evidence>
<dbReference type="PANTHER" id="PTHR45900:SF1">
    <property type="entry name" value="MITOCHONDRIAL DNA REPAIR PROTEIN RECA HOMOLOG-RELATED"/>
    <property type="match status" value="1"/>
</dbReference>
<evidence type="ECO:0000313" key="13">
    <source>
        <dbReference type="Proteomes" id="UP000327073"/>
    </source>
</evidence>
<dbReference type="EMBL" id="VZEL01000017">
    <property type="protein sequence ID" value="KAB0123396.1"/>
    <property type="molecule type" value="Genomic_DNA"/>
</dbReference>
<dbReference type="Pfam" id="PF00154">
    <property type="entry name" value="RecA_N"/>
    <property type="match status" value="1"/>
</dbReference>
<dbReference type="PROSITE" id="PS50817">
    <property type="entry name" value="INTEIN_N_TER"/>
    <property type="match status" value="1"/>
</dbReference>
<dbReference type="InterPro" id="IPR020587">
    <property type="entry name" value="RecA_monomer-monomer_interface"/>
</dbReference>
<keyword evidence="3" id="KW-0963">Cytoplasm</keyword>
<keyword evidence="5" id="KW-0068">Autocatalytic cleavage</keyword>
<proteinExistence type="inferred from homology"/>
<dbReference type="SMART" id="SM00306">
    <property type="entry name" value="HintN"/>
    <property type="match status" value="1"/>
</dbReference>
<reference evidence="12 13" key="1">
    <citation type="submission" date="2019-03" db="EMBL/GenBank/DDBJ databases">
        <title>Whole Genome Sequencing of Shiga-Toxin Escherichia coli Strains from Nebraska.</title>
        <authorList>
            <person name="Abdalhamid B."/>
            <person name="Mccutchen E.L."/>
            <person name="Bouska A.C."/>
            <person name="Hinrichs S.H."/>
            <person name="Iwen P.C."/>
        </authorList>
    </citation>
    <scope>NUCLEOTIDE SEQUENCE [LARGE SCALE GENOMIC DNA]</scope>
    <source>
        <strain evidence="12 13">STEC_170836</strain>
    </source>
</reference>
<organism evidence="12 13">
    <name type="scientific">Escherichia coli</name>
    <dbReference type="NCBI Taxonomy" id="562"/>
    <lineage>
        <taxon>Bacteria</taxon>
        <taxon>Pseudomonadati</taxon>
        <taxon>Pseudomonadota</taxon>
        <taxon>Gammaproteobacteria</taxon>
        <taxon>Enterobacterales</taxon>
        <taxon>Enterobacteriaceae</taxon>
        <taxon>Escherichia</taxon>
    </lineage>
</organism>
<dbReference type="SUPFAM" id="SSF55608">
    <property type="entry name" value="Homing endonucleases"/>
    <property type="match status" value="1"/>
</dbReference>
<name>A0A5N3CZN9_ECOLX</name>
<dbReference type="InterPro" id="IPR027434">
    <property type="entry name" value="Homing_endonucl"/>
</dbReference>
<dbReference type="PROSITE" id="PS50819">
    <property type="entry name" value="INTEIN_ENDONUCLEASE"/>
    <property type="match status" value="1"/>
</dbReference>
<keyword evidence="6" id="KW-0067">ATP-binding</keyword>
<dbReference type="RefSeq" id="WP_106889132.1">
    <property type="nucleotide sequence ID" value="NZ_CP027369.1"/>
</dbReference>
<dbReference type="GO" id="GO:0005524">
    <property type="term" value="F:ATP binding"/>
    <property type="evidence" value="ECO:0007669"/>
    <property type="project" value="UniProtKB-KW"/>
</dbReference>
<dbReference type="AlphaFoldDB" id="A0A5N3CZN9"/>
<evidence type="ECO:0000256" key="8">
    <source>
        <dbReference type="ARBA" id="ARBA00023172"/>
    </source>
</evidence>
<dbReference type="InterPro" id="IPR004860">
    <property type="entry name" value="LAGLIDADG_dom"/>
</dbReference>
<evidence type="ECO:0000256" key="7">
    <source>
        <dbReference type="ARBA" id="ARBA00023000"/>
    </source>
</evidence>
<evidence type="ECO:0000256" key="6">
    <source>
        <dbReference type="ARBA" id="ARBA00022840"/>
    </source>
</evidence>
<dbReference type="InterPro" id="IPR003587">
    <property type="entry name" value="Hint_dom_N"/>
</dbReference>
<evidence type="ECO:0000256" key="2">
    <source>
        <dbReference type="ARBA" id="ARBA00015553"/>
    </source>
</evidence>
<evidence type="ECO:0000256" key="4">
    <source>
        <dbReference type="ARBA" id="ARBA00022741"/>
    </source>
</evidence>
<comment type="caution">
    <text evidence="12">The sequence shown here is derived from an EMBL/GenBank/DDBJ whole genome shotgun (WGS) entry which is preliminary data.</text>
</comment>
<dbReference type="GO" id="GO:0004519">
    <property type="term" value="F:endonuclease activity"/>
    <property type="evidence" value="ECO:0007669"/>
    <property type="project" value="InterPro"/>
</dbReference>
<dbReference type="PANTHER" id="PTHR45900">
    <property type="entry name" value="RECA"/>
    <property type="match status" value="1"/>
</dbReference>
<dbReference type="Gene3D" id="2.170.16.10">
    <property type="entry name" value="Hedgehog/Intein (Hint) domain"/>
    <property type="match status" value="2"/>
</dbReference>
<dbReference type="SMART" id="SM00305">
    <property type="entry name" value="HintC"/>
    <property type="match status" value="1"/>
</dbReference>
<evidence type="ECO:0000313" key="12">
    <source>
        <dbReference type="EMBL" id="KAB0123396.1"/>
    </source>
</evidence>
<dbReference type="GO" id="GO:0016539">
    <property type="term" value="P:intein-mediated protein splicing"/>
    <property type="evidence" value="ECO:0007669"/>
    <property type="project" value="InterPro"/>
</dbReference>
<dbReference type="InterPro" id="IPR036844">
    <property type="entry name" value="Hint_dom_sf"/>
</dbReference>
<dbReference type="InterPro" id="IPR004042">
    <property type="entry name" value="Intein_endonuc_central"/>
</dbReference>
<evidence type="ECO:0000256" key="3">
    <source>
        <dbReference type="ARBA" id="ARBA00022490"/>
    </source>
</evidence>
<dbReference type="PRINTS" id="PR00142">
    <property type="entry name" value="RECA"/>
</dbReference>
<dbReference type="InterPro" id="IPR003586">
    <property type="entry name" value="Hint_dom_C"/>
</dbReference>
<dbReference type="GO" id="GO:0003697">
    <property type="term" value="F:single-stranded DNA binding"/>
    <property type="evidence" value="ECO:0007669"/>
    <property type="project" value="InterPro"/>
</dbReference>
<keyword evidence="7" id="KW-0651">Protein splicing</keyword>
<dbReference type="PRINTS" id="PR00379">
    <property type="entry name" value="INTEIN"/>
</dbReference>
<dbReference type="Pfam" id="PF14528">
    <property type="entry name" value="LAGLIDADG_3"/>
    <property type="match status" value="1"/>
</dbReference>
<dbReference type="GO" id="GO:0006281">
    <property type="term" value="P:DNA repair"/>
    <property type="evidence" value="ECO:0007669"/>
    <property type="project" value="InterPro"/>
</dbReference>
<dbReference type="GO" id="GO:0008094">
    <property type="term" value="F:ATP-dependent activity, acting on DNA"/>
    <property type="evidence" value="ECO:0007669"/>
    <property type="project" value="InterPro"/>
</dbReference>
<evidence type="ECO:0000259" key="11">
    <source>
        <dbReference type="PROSITE" id="PS50819"/>
    </source>
</evidence>
<accession>A0A5N3CZN9</accession>
<dbReference type="InterPro" id="IPR049428">
    <property type="entry name" value="RecA-like_N"/>
</dbReference>
<dbReference type="CDD" id="cd00081">
    <property type="entry name" value="Hint"/>
    <property type="match status" value="1"/>
</dbReference>
<gene>
    <name evidence="12" type="ORF">F7F11_16715</name>
</gene>
<evidence type="ECO:0000256" key="1">
    <source>
        <dbReference type="ARBA" id="ARBA00009391"/>
    </source>
</evidence>
<evidence type="ECO:0000256" key="5">
    <source>
        <dbReference type="ARBA" id="ARBA00022813"/>
    </source>
</evidence>
<keyword evidence="8" id="KW-0233">DNA recombination</keyword>
<evidence type="ECO:0000259" key="10">
    <source>
        <dbReference type="PROSITE" id="PS50163"/>
    </source>
</evidence>
<dbReference type="Proteomes" id="UP000327073">
    <property type="component" value="Unassembled WGS sequence"/>
</dbReference>
<feature type="domain" description="DOD-type homing endonuclease" evidence="11">
    <location>
        <begin position="189"/>
        <end position="322"/>
    </location>
</feature>
<protein>
    <recommendedName>
        <fullName evidence="2">Protein RecA</fullName>
    </recommendedName>
</protein>
<dbReference type="InterPro" id="IPR013765">
    <property type="entry name" value="DNA_recomb/repair_RecA"/>
</dbReference>
<dbReference type="SUPFAM" id="SSF51294">
    <property type="entry name" value="Hedgehog/intein (Hint) domain"/>
    <property type="match status" value="1"/>
</dbReference>
<dbReference type="Gene3D" id="3.10.28.10">
    <property type="entry name" value="Homing endonucleases"/>
    <property type="match status" value="1"/>
</dbReference>
<dbReference type="PROSITE" id="PS50818">
    <property type="entry name" value="INTEIN_C_TER"/>
    <property type="match status" value="1"/>
</dbReference>
<comment type="function">
    <text evidence="9">Can catalyze the hydrolysis of ATP in the presence of single-stranded DNA, the ATP-dependent uptake of single-stranded DNA by duplex DNA, and the ATP-dependent hybridization of homologous single-stranded DNAs. It interacts with LexA causing its activation and leading to its autocatalytic cleavage.</text>
</comment>
<dbReference type="PROSITE" id="PS50163">
    <property type="entry name" value="RECA_3"/>
    <property type="match status" value="1"/>
</dbReference>